<protein>
    <submittedName>
        <fullName evidence="8">ABC transporter substrate-binding protein</fullName>
    </submittedName>
</protein>
<organism evidence="8 9">
    <name type="scientific">Blastococcus brunescens</name>
    <dbReference type="NCBI Taxonomy" id="1564165"/>
    <lineage>
        <taxon>Bacteria</taxon>
        <taxon>Bacillati</taxon>
        <taxon>Actinomycetota</taxon>
        <taxon>Actinomycetes</taxon>
        <taxon>Geodermatophilales</taxon>
        <taxon>Geodermatophilaceae</taxon>
        <taxon>Blastococcus</taxon>
    </lineage>
</organism>
<dbReference type="PRINTS" id="PR00337">
    <property type="entry name" value="LEUILEVALBP"/>
</dbReference>
<dbReference type="Gene3D" id="3.40.50.2300">
    <property type="match status" value="2"/>
</dbReference>
<evidence type="ECO:0000256" key="3">
    <source>
        <dbReference type="ARBA" id="ARBA00022729"/>
    </source>
</evidence>
<dbReference type="Proteomes" id="UP001324287">
    <property type="component" value="Chromosome"/>
</dbReference>
<evidence type="ECO:0000256" key="4">
    <source>
        <dbReference type="ARBA" id="ARBA00022970"/>
    </source>
</evidence>
<proteinExistence type="inferred from homology"/>
<comment type="similarity">
    <text evidence="1">Belongs to the leucine-binding protein family.</text>
</comment>
<keyword evidence="3 6" id="KW-0732">Signal</keyword>
<sequence length="329" mass="32995">MSRTRSRSVTLAVATTGVLALSAACGSPGAPAGNGGGSGGGDEGAPVQVGLVTSISGPLAAYGEQYLQGFEACLDYATDGSGEVGGRPIEIIERDDAGDPAKAVAEVTDLIGQGVQIIAGSASSGVATQVAPLAEQNDILFISGPAATDALTGINGNTFRSGRQTYQDVRTAQSFIGEATGKTVLVFAQDSAFGQANVAAVTAVLGDEAGATVTPLLVPAGATDLTPFAAQARDAGADLTFVAWAGETAPAMWQAMGQQGVFDATSVVTGLDLRASYPTYGEQAAQLNFLSHFFAEAVDNEVSQAMAERVEEAGASSTSSPPMAATPPR</sequence>
<evidence type="ECO:0000256" key="2">
    <source>
        <dbReference type="ARBA" id="ARBA00022448"/>
    </source>
</evidence>
<accession>A0ABZ1AY26</accession>
<evidence type="ECO:0000313" key="9">
    <source>
        <dbReference type="Proteomes" id="UP001324287"/>
    </source>
</evidence>
<feature type="compositionally biased region" description="Low complexity" evidence="5">
    <location>
        <begin position="313"/>
        <end position="323"/>
    </location>
</feature>
<dbReference type="InterPro" id="IPR028081">
    <property type="entry name" value="Leu-bd"/>
</dbReference>
<keyword evidence="4" id="KW-0029">Amino-acid transport</keyword>
<evidence type="ECO:0000256" key="6">
    <source>
        <dbReference type="SAM" id="SignalP"/>
    </source>
</evidence>
<dbReference type="Pfam" id="PF13458">
    <property type="entry name" value="Peripla_BP_6"/>
    <property type="match status" value="1"/>
</dbReference>
<dbReference type="PANTHER" id="PTHR30483">
    <property type="entry name" value="LEUCINE-SPECIFIC-BINDING PROTEIN"/>
    <property type="match status" value="1"/>
</dbReference>
<dbReference type="PANTHER" id="PTHR30483:SF6">
    <property type="entry name" value="PERIPLASMIC BINDING PROTEIN OF ABC TRANSPORTER FOR NATURAL AMINO ACIDS"/>
    <property type="match status" value="1"/>
</dbReference>
<dbReference type="PROSITE" id="PS51257">
    <property type="entry name" value="PROKAR_LIPOPROTEIN"/>
    <property type="match status" value="1"/>
</dbReference>
<dbReference type="InterPro" id="IPR051010">
    <property type="entry name" value="BCAA_transport"/>
</dbReference>
<dbReference type="InterPro" id="IPR000709">
    <property type="entry name" value="Leu_Ile_Val-bd"/>
</dbReference>
<evidence type="ECO:0000313" key="8">
    <source>
        <dbReference type="EMBL" id="WRL63410.1"/>
    </source>
</evidence>
<feature type="signal peptide" evidence="6">
    <location>
        <begin position="1"/>
        <end position="32"/>
    </location>
</feature>
<feature type="region of interest" description="Disordered" evidence="5">
    <location>
        <begin position="309"/>
        <end position="329"/>
    </location>
</feature>
<name>A0ABZ1AY26_9ACTN</name>
<feature type="domain" description="Leucine-binding protein" evidence="7">
    <location>
        <begin position="46"/>
        <end position="314"/>
    </location>
</feature>
<reference evidence="8 9" key="1">
    <citation type="submission" date="2023-12" db="EMBL/GenBank/DDBJ databases">
        <title>Blastococcus brunescens sp. nov., an actonobacterium isolated from sandstone collected in sahara desert.</title>
        <authorList>
            <person name="Gtari M."/>
            <person name="Ghodhbane F."/>
        </authorList>
    </citation>
    <scope>NUCLEOTIDE SEQUENCE [LARGE SCALE GENOMIC DNA]</scope>
    <source>
        <strain evidence="8 9">BMG 8361</strain>
    </source>
</reference>
<evidence type="ECO:0000259" key="7">
    <source>
        <dbReference type="Pfam" id="PF13458"/>
    </source>
</evidence>
<evidence type="ECO:0000256" key="1">
    <source>
        <dbReference type="ARBA" id="ARBA00010062"/>
    </source>
</evidence>
<evidence type="ECO:0000256" key="5">
    <source>
        <dbReference type="SAM" id="MobiDB-lite"/>
    </source>
</evidence>
<keyword evidence="2" id="KW-0813">Transport</keyword>
<feature type="chain" id="PRO_5046567052" evidence="6">
    <location>
        <begin position="33"/>
        <end position="329"/>
    </location>
</feature>
<gene>
    <name evidence="8" type="ORF">U6N30_27330</name>
</gene>
<dbReference type="SUPFAM" id="SSF53822">
    <property type="entry name" value="Periplasmic binding protein-like I"/>
    <property type="match status" value="1"/>
</dbReference>
<keyword evidence="9" id="KW-1185">Reference proteome</keyword>
<dbReference type="InterPro" id="IPR028082">
    <property type="entry name" value="Peripla_BP_I"/>
</dbReference>
<dbReference type="EMBL" id="CP141261">
    <property type="protein sequence ID" value="WRL63410.1"/>
    <property type="molecule type" value="Genomic_DNA"/>
</dbReference>